<feature type="compositionally biased region" description="Polar residues" evidence="3">
    <location>
        <begin position="398"/>
        <end position="413"/>
    </location>
</feature>
<feature type="compositionally biased region" description="Basic residues" evidence="3">
    <location>
        <begin position="373"/>
        <end position="384"/>
    </location>
</feature>
<reference evidence="4 5" key="1">
    <citation type="journal article" date="2016" name="Sci. Rep.">
        <title>The genome sequence of the outbreeding globe artichoke constructed de novo incorporating a phase-aware low-pass sequencing strategy of F1 progeny.</title>
        <authorList>
            <person name="Scaglione D."/>
            <person name="Reyes-Chin-Wo S."/>
            <person name="Acquadro A."/>
            <person name="Froenicke L."/>
            <person name="Portis E."/>
            <person name="Beitel C."/>
            <person name="Tirone M."/>
            <person name="Mauro R."/>
            <person name="Lo Monaco A."/>
            <person name="Mauromicale G."/>
            <person name="Faccioli P."/>
            <person name="Cattivelli L."/>
            <person name="Rieseberg L."/>
            <person name="Michelmore R."/>
            <person name="Lanteri S."/>
        </authorList>
    </citation>
    <scope>NUCLEOTIDE SEQUENCE [LARGE SCALE GENOMIC DNA]</scope>
    <source>
        <strain evidence="4">2C</strain>
    </source>
</reference>
<dbReference type="STRING" id="59895.A0A118JY34"/>
<dbReference type="InterPro" id="IPR040265">
    <property type="entry name" value="CHUP1/IPGA1-like"/>
</dbReference>
<dbReference type="Gramene" id="KVH97961">
    <property type="protein sequence ID" value="KVH97961"/>
    <property type="gene ID" value="Ccrd_023813"/>
</dbReference>
<gene>
    <name evidence="4" type="ORF">Ccrd_023813</name>
</gene>
<feature type="coiled-coil region" evidence="2">
    <location>
        <begin position="52"/>
        <end position="246"/>
    </location>
</feature>
<keyword evidence="1 2" id="KW-0175">Coiled coil</keyword>
<evidence type="ECO:0000256" key="2">
    <source>
        <dbReference type="SAM" id="Coils"/>
    </source>
</evidence>
<evidence type="ECO:0000313" key="4">
    <source>
        <dbReference type="EMBL" id="KVH97961.1"/>
    </source>
</evidence>
<feature type="region of interest" description="Disordered" evidence="3">
    <location>
        <begin position="438"/>
        <end position="461"/>
    </location>
</feature>
<dbReference type="EMBL" id="LEKV01003814">
    <property type="protein sequence ID" value="KVH97961.1"/>
    <property type="molecule type" value="Genomic_DNA"/>
</dbReference>
<sequence>MPDLSPNSRSNTDKDSYLLPEFNDLVKEFDMTAMKTNKELPISEAESPAKEIKNLVNTVKTLKERERNLEIQLLEYYGLKEQQAAVMELQNRLKLNNLEAELFTLKIEALQTDNKRLQTQMADYAKVVTDLEAAKAKIKVLKKKLRSEAVQNKEQILDLQQRVEKMQEDEHKGVAKIDPKDELNLRKLKDLEAEVEELRKSNYSLEIEKSELGQRLEDTEKLKEELERLKKENEDLTKEIERLQADRCGDVEELVYLRWINACLRYELRNHQAGPGKTMARDLSKTLSPKSEEKAKQLIVEYADKEGVTEKGINVHELDFDQWSSSQASNLTDSGELDESFISYPSPQKTNKKFFGKLVKLLRGKDSGSSHGGSRHHHHHRRPPSKNLSLERTEDDMNSYSDYSFGNVGNSSKHSMDSQRSFHRHSDIGVHKRIDSIAEDSGGIGGGSDSPSSSDGQKSDLMKYAEVLKDSPAKYRRRSTLFSSF</sequence>
<dbReference type="PANTHER" id="PTHR31342">
    <property type="entry name" value="PROTEIN CHUP1, CHLOROPLASTIC"/>
    <property type="match status" value="1"/>
</dbReference>
<evidence type="ECO:0000256" key="3">
    <source>
        <dbReference type="SAM" id="MobiDB-lite"/>
    </source>
</evidence>
<evidence type="ECO:0000256" key="1">
    <source>
        <dbReference type="ARBA" id="ARBA00023054"/>
    </source>
</evidence>
<dbReference type="Proteomes" id="UP000243975">
    <property type="component" value="Unassembled WGS sequence"/>
</dbReference>
<dbReference type="AlphaFoldDB" id="A0A118JY34"/>
<accession>A0A118JY34</accession>
<dbReference type="GO" id="GO:0055028">
    <property type="term" value="C:cortical microtubule"/>
    <property type="evidence" value="ECO:0007669"/>
    <property type="project" value="TreeGrafter"/>
</dbReference>
<feature type="region of interest" description="Disordered" evidence="3">
    <location>
        <begin position="364"/>
        <end position="424"/>
    </location>
</feature>
<organism evidence="4 5">
    <name type="scientific">Cynara cardunculus var. scolymus</name>
    <name type="common">Globe artichoke</name>
    <name type="synonym">Cynara scolymus</name>
    <dbReference type="NCBI Taxonomy" id="59895"/>
    <lineage>
        <taxon>Eukaryota</taxon>
        <taxon>Viridiplantae</taxon>
        <taxon>Streptophyta</taxon>
        <taxon>Embryophyta</taxon>
        <taxon>Tracheophyta</taxon>
        <taxon>Spermatophyta</taxon>
        <taxon>Magnoliopsida</taxon>
        <taxon>eudicotyledons</taxon>
        <taxon>Gunneridae</taxon>
        <taxon>Pentapetalae</taxon>
        <taxon>asterids</taxon>
        <taxon>campanulids</taxon>
        <taxon>Asterales</taxon>
        <taxon>Asteraceae</taxon>
        <taxon>Carduoideae</taxon>
        <taxon>Cardueae</taxon>
        <taxon>Carduinae</taxon>
        <taxon>Cynara</taxon>
    </lineage>
</organism>
<proteinExistence type="predicted"/>
<dbReference type="OMA" id="PRMNVET"/>
<dbReference type="GO" id="GO:0072699">
    <property type="term" value="P:protein localization to cortical microtubule cytoskeleton"/>
    <property type="evidence" value="ECO:0007669"/>
    <property type="project" value="TreeGrafter"/>
</dbReference>
<dbReference type="PANTHER" id="PTHR31342:SF4">
    <property type="entry name" value="ACTIN BINDING PROTEIN FAMILY"/>
    <property type="match status" value="1"/>
</dbReference>
<comment type="caution">
    <text evidence="4">The sequence shown here is derived from an EMBL/GenBank/DDBJ whole genome shotgun (WGS) entry which is preliminary data.</text>
</comment>
<evidence type="ECO:0008006" key="6">
    <source>
        <dbReference type="Google" id="ProtNLM"/>
    </source>
</evidence>
<evidence type="ECO:0000313" key="5">
    <source>
        <dbReference type="Proteomes" id="UP000243975"/>
    </source>
</evidence>
<protein>
    <recommendedName>
        <fullName evidence="6">Actin binding protein</fullName>
    </recommendedName>
</protein>
<name>A0A118JY34_CYNCS</name>
<keyword evidence="5" id="KW-1185">Reference proteome</keyword>